<sequence>MKMTQQGSSDNTLQLLLDKLNKLEEDIKNLQITNETLTKENANRVNEIKELVHKLNLNLFRIPND</sequence>
<feature type="coiled-coil region" evidence="1">
    <location>
        <begin position="13"/>
        <end position="40"/>
    </location>
</feature>
<gene>
    <name evidence="2" type="ORF">K0M31_016089</name>
</gene>
<comment type="caution">
    <text evidence="2">The sequence shown here is derived from an EMBL/GenBank/DDBJ whole genome shotgun (WGS) entry which is preliminary data.</text>
</comment>
<evidence type="ECO:0000313" key="2">
    <source>
        <dbReference type="EMBL" id="KAK1131947.1"/>
    </source>
</evidence>
<organism evidence="2 3">
    <name type="scientific">Melipona bicolor</name>
    <dbReference type="NCBI Taxonomy" id="60889"/>
    <lineage>
        <taxon>Eukaryota</taxon>
        <taxon>Metazoa</taxon>
        <taxon>Ecdysozoa</taxon>
        <taxon>Arthropoda</taxon>
        <taxon>Hexapoda</taxon>
        <taxon>Insecta</taxon>
        <taxon>Pterygota</taxon>
        <taxon>Neoptera</taxon>
        <taxon>Endopterygota</taxon>
        <taxon>Hymenoptera</taxon>
        <taxon>Apocrita</taxon>
        <taxon>Aculeata</taxon>
        <taxon>Apoidea</taxon>
        <taxon>Anthophila</taxon>
        <taxon>Apidae</taxon>
        <taxon>Melipona</taxon>
    </lineage>
</organism>
<dbReference type="EMBL" id="JAHYIQ010000005">
    <property type="protein sequence ID" value="KAK1131947.1"/>
    <property type="molecule type" value="Genomic_DNA"/>
</dbReference>
<accession>A0AA40G6B5</accession>
<keyword evidence="1" id="KW-0175">Coiled coil</keyword>
<name>A0AA40G6B5_9HYME</name>
<reference evidence="2" key="1">
    <citation type="submission" date="2021-10" db="EMBL/GenBank/DDBJ databases">
        <title>Melipona bicolor Genome sequencing and assembly.</title>
        <authorList>
            <person name="Araujo N.S."/>
            <person name="Arias M.C."/>
        </authorList>
    </citation>
    <scope>NUCLEOTIDE SEQUENCE</scope>
    <source>
        <strain evidence="2">USP_2M_L1-L4_2017</strain>
        <tissue evidence="2">Whole body</tissue>
    </source>
</reference>
<keyword evidence="3" id="KW-1185">Reference proteome</keyword>
<proteinExistence type="predicted"/>
<evidence type="ECO:0000313" key="3">
    <source>
        <dbReference type="Proteomes" id="UP001177670"/>
    </source>
</evidence>
<evidence type="ECO:0000256" key="1">
    <source>
        <dbReference type="SAM" id="Coils"/>
    </source>
</evidence>
<dbReference type="Proteomes" id="UP001177670">
    <property type="component" value="Unassembled WGS sequence"/>
</dbReference>
<dbReference type="AlphaFoldDB" id="A0AA40G6B5"/>
<protein>
    <submittedName>
        <fullName evidence="2">Uncharacterized protein</fullName>
    </submittedName>
</protein>